<dbReference type="Pfam" id="PF00564">
    <property type="entry name" value="PB1"/>
    <property type="match status" value="1"/>
</dbReference>
<dbReference type="EMBL" id="CAWYQH010000002">
    <property type="protein sequence ID" value="CAK8673438.1"/>
    <property type="molecule type" value="Genomic_DNA"/>
</dbReference>
<dbReference type="PANTHER" id="PTHR20930">
    <property type="entry name" value="OVARIAN CARCINOMA ANTIGEN CA125-RELATED"/>
    <property type="match status" value="1"/>
</dbReference>
<dbReference type="InterPro" id="IPR032350">
    <property type="entry name" value="Nbr1_FW"/>
</dbReference>
<organism evidence="6 7">
    <name type="scientific">Clavelina lepadiformis</name>
    <name type="common">Light-bulb sea squirt</name>
    <name type="synonym">Ascidia lepadiformis</name>
    <dbReference type="NCBI Taxonomy" id="159417"/>
    <lineage>
        <taxon>Eukaryota</taxon>
        <taxon>Metazoa</taxon>
        <taxon>Chordata</taxon>
        <taxon>Tunicata</taxon>
        <taxon>Ascidiacea</taxon>
        <taxon>Aplousobranchia</taxon>
        <taxon>Clavelinidae</taxon>
        <taxon>Clavelina</taxon>
    </lineage>
</organism>
<dbReference type="Gene3D" id="3.10.20.90">
    <property type="entry name" value="Phosphatidylinositol 3-kinase Catalytic Subunit, Chain A, domain 1"/>
    <property type="match status" value="1"/>
</dbReference>
<feature type="region of interest" description="Disordered" evidence="4">
    <location>
        <begin position="825"/>
        <end position="959"/>
    </location>
</feature>
<dbReference type="SUPFAM" id="SSF54277">
    <property type="entry name" value="CAD &amp; PB1 domains"/>
    <property type="match status" value="1"/>
</dbReference>
<dbReference type="InterPro" id="IPR013783">
    <property type="entry name" value="Ig-like_fold"/>
</dbReference>
<dbReference type="Proteomes" id="UP001642483">
    <property type="component" value="Unassembled WGS sequence"/>
</dbReference>
<feature type="region of interest" description="Disordered" evidence="4">
    <location>
        <begin position="226"/>
        <end position="251"/>
    </location>
</feature>
<feature type="region of interest" description="Disordered" evidence="4">
    <location>
        <begin position="550"/>
        <end position="701"/>
    </location>
</feature>
<name>A0ABP0F415_CLALP</name>
<keyword evidence="3" id="KW-0175">Coiled coil</keyword>
<accession>A0ABP0F415</accession>
<comment type="caution">
    <text evidence="6">The sequence shown here is derived from an EMBL/GenBank/DDBJ whole genome shotgun (WGS) entry which is preliminary data.</text>
</comment>
<dbReference type="Gene3D" id="2.60.40.10">
    <property type="entry name" value="Immunoglobulins"/>
    <property type="match status" value="1"/>
</dbReference>
<dbReference type="InterPro" id="IPR009060">
    <property type="entry name" value="UBA-like_sf"/>
</dbReference>
<feature type="compositionally biased region" description="Acidic residues" evidence="4">
    <location>
        <begin position="637"/>
        <end position="647"/>
    </location>
</feature>
<feature type="compositionally biased region" description="Basic and acidic residues" evidence="4">
    <location>
        <begin position="572"/>
        <end position="609"/>
    </location>
</feature>
<feature type="region of interest" description="Disordered" evidence="4">
    <location>
        <begin position="394"/>
        <end position="416"/>
    </location>
</feature>
<feature type="compositionally biased region" description="Basic and acidic residues" evidence="4">
    <location>
        <begin position="843"/>
        <end position="856"/>
    </location>
</feature>
<dbReference type="PANTHER" id="PTHR20930:SF2">
    <property type="entry name" value="NEXT TO BRCA1 GENE 1 PROTEIN"/>
    <property type="match status" value="1"/>
</dbReference>
<evidence type="ECO:0000259" key="5">
    <source>
        <dbReference type="PROSITE" id="PS50030"/>
    </source>
</evidence>
<dbReference type="Pfam" id="PF16158">
    <property type="entry name" value="N_BRCA1_IG"/>
    <property type="match status" value="1"/>
</dbReference>
<dbReference type="InterPro" id="IPR015940">
    <property type="entry name" value="UBA"/>
</dbReference>
<evidence type="ECO:0000313" key="6">
    <source>
        <dbReference type="EMBL" id="CAK8673438.1"/>
    </source>
</evidence>
<dbReference type="InterPro" id="IPR000270">
    <property type="entry name" value="PB1_dom"/>
</dbReference>
<dbReference type="CDD" id="cd14319">
    <property type="entry name" value="UBA_NBR1"/>
    <property type="match status" value="1"/>
</dbReference>
<feature type="coiled-coil region" evidence="3">
    <location>
        <begin position="306"/>
        <end position="333"/>
    </location>
</feature>
<feature type="compositionally biased region" description="Polar residues" evidence="4">
    <location>
        <begin position="725"/>
        <end position="750"/>
    </location>
</feature>
<dbReference type="PROSITE" id="PS50030">
    <property type="entry name" value="UBA"/>
    <property type="match status" value="1"/>
</dbReference>
<protein>
    <recommendedName>
        <fullName evidence="5">UBA domain-containing protein</fullName>
    </recommendedName>
</protein>
<feature type="compositionally biased region" description="Acidic residues" evidence="4">
    <location>
        <begin position="683"/>
        <end position="692"/>
    </location>
</feature>
<dbReference type="CDD" id="cd14947">
    <property type="entry name" value="NBR1_like"/>
    <property type="match status" value="1"/>
</dbReference>
<evidence type="ECO:0000256" key="1">
    <source>
        <dbReference type="ARBA" id="ARBA00004419"/>
    </source>
</evidence>
<feature type="compositionally biased region" description="Polar residues" evidence="4">
    <location>
        <begin position="560"/>
        <end position="571"/>
    </location>
</feature>
<feature type="compositionally biased region" description="Polar residues" evidence="4">
    <location>
        <begin position="873"/>
        <end position="892"/>
    </location>
</feature>
<feature type="region of interest" description="Disordered" evidence="4">
    <location>
        <begin position="721"/>
        <end position="779"/>
    </location>
</feature>
<evidence type="ECO:0000256" key="4">
    <source>
        <dbReference type="SAM" id="MobiDB-lite"/>
    </source>
</evidence>
<sequence length="1031" mass="114680">MESNQEGSVANIYVLVVDSEGDMDILQLTYDTKWEDLAVMLQVKYGHEEAPLFTYTDEDEDYIALDSQEGFDEALKICRKNNDVLHVQMRKPGTAPLVSSKKVEKATKTTQQTPTRLHDDLENARASMSTSLDWASNLVKSAVREIGKNIRSASVNDDAVSLEEDPFANAISADNLESKEQDAPLDQSQLHSVPYLPLESETIVKTVLETPEISVSTSEISDADELTVKLPISSSSKDQRENEKEDNENEKEFVKTIKEEVRKAISHEISALREEITTSFIGNKGVQKDASKGECSRYVPRSPRAIKSEIKELKREMKAAQQLKKQLKAESALSKAAVVKSPTRQSRKYVASFICENLLDGSCVETGQHFVKYWVLKNEGTEAWDHTIQLELLEERPPSDGTPVDPSTSEDGGKIQPAEVDLVKRKWGPEKQSVPLPNVNNSETAVIAVSHFAPSHPCAYTSSWRLSRSGRRFGPRIWCTVNVVTKDNLPSIPSMSYDASESEQDYSHISRKFSCHPPQEVKHNHENQEDDNFTNMLSFEMTAIGDCHKLPPLSPHDDQNFSYLGPSSQEASLKEDRQLDTESMHQTEKVKSLGVKDEEKDEKTEHLADTEVLSDFESMHEIPESLGSEQASPPKEEQEEEEHEEIADDRSSDGEGESSDVNSDFEVIPLPECFDVSRPLHESDEEEGEEEEKIASLTSTTTTLLSVGNSIEGVKPSEDAVVLSSEPQVQAASTSKPSLESQNFNLSNPVNKDEGEQEAPQTSSLEVKPSPVPQSVLELDKPLQLTKQVVQHAPLPVPQSVLDMDKPCDVDDYSHGYTVPKQIVASPEQTWVQTPIPLPRGVLDADKPWTKTEARETSSPSPQPRKSAAQPKPSEQLQSNQPWDAAMTSNAITDPEEPNQDEESPRILYPPERDAEVEAEEEEDEFSLAPEDTTTPRSPTEVFVPPGYPDPQLSVPTDHIQRPATPREQENLSPMEQLIEMGFMDIDLNNDLLGEFQGDVSKVVHALVHRSNDRGMSRNQGGAQMQGGFMV</sequence>
<evidence type="ECO:0000256" key="2">
    <source>
        <dbReference type="ARBA" id="ARBA00023329"/>
    </source>
</evidence>
<evidence type="ECO:0000313" key="7">
    <source>
        <dbReference type="Proteomes" id="UP001642483"/>
    </source>
</evidence>
<keyword evidence="2" id="KW-0968">Cytoplasmic vesicle</keyword>
<reference evidence="6 7" key="1">
    <citation type="submission" date="2024-02" db="EMBL/GenBank/DDBJ databases">
        <authorList>
            <person name="Daric V."/>
            <person name="Darras S."/>
        </authorList>
    </citation>
    <scope>NUCLEOTIDE SEQUENCE [LARGE SCALE GENOMIC DNA]</scope>
</reference>
<evidence type="ECO:0000256" key="3">
    <source>
        <dbReference type="SAM" id="Coils"/>
    </source>
</evidence>
<proteinExistence type="predicted"/>
<gene>
    <name evidence="6" type="ORF">CVLEPA_LOCUS3225</name>
</gene>
<keyword evidence="7" id="KW-1185">Reference proteome</keyword>
<feature type="compositionally biased region" description="Acidic residues" evidence="4">
    <location>
        <begin position="917"/>
        <end position="926"/>
    </location>
</feature>
<dbReference type="SUPFAM" id="SSF46934">
    <property type="entry name" value="UBA-like"/>
    <property type="match status" value="1"/>
</dbReference>
<comment type="subcellular location">
    <subcellularLocation>
        <location evidence="1">Cytoplasmic vesicle</location>
        <location evidence="1">Autophagosome</location>
    </subcellularLocation>
</comment>
<feature type="domain" description="UBA" evidence="5">
    <location>
        <begin position="966"/>
        <end position="1010"/>
    </location>
</feature>
<dbReference type="Gene3D" id="1.10.8.10">
    <property type="entry name" value="DNA helicase RuvA subunit, C-terminal domain"/>
    <property type="match status" value="1"/>
</dbReference>